<dbReference type="EMBL" id="CP042476">
    <property type="protein sequence ID" value="QED37623.1"/>
    <property type="molecule type" value="Genomic_DNA"/>
</dbReference>
<reference evidence="1 2" key="1">
    <citation type="submission" date="2019-08" db="EMBL/GenBank/DDBJ databases">
        <title>Antarcticibacterium arcticum sp. nov., a bacterium isolated from marine sediment of the Canadian Beaufort Sea.</title>
        <authorList>
            <person name="Lee Y.M."/>
            <person name="Baek K."/>
            <person name="Lee D.-H."/>
            <person name="Shin S.C."/>
            <person name="Jin Y.K."/>
            <person name="Park Y."/>
        </authorList>
    </citation>
    <scope>NUCLEOTIDE SEQUENCE [LARGE SCALE GENOMIC DNA]</scope>
    <source>
        <strain evidence="1 2">PAMC 28998</strain>
    </source>
</reference>
<evidence type="ECO:0000313" key="2">
    <source>
        <dbReference type="Proteomes" id="UP000321954"/>
    </source>
</evidence>
<accession>A0A5B8YLV2</accession>
<sequence>MSKYYDLTDVKEMAGGDEDFLKVIVQTFLEEIPPDVKSMIEAMENGNPSLAYQYAHKMKPNLQLFGLDLMEHVLLIEAWSKGNAKEADAQTAGERIATKVNLAQHQLKKDFDLE</sequence>
<dbReference type="Proteomes" id="UP000321954">
    <property type="component" value="Chromosome"/>
</dbReference>
<protein>
    <submittedName>
        <fullName evidence="1">Hpt domain-containing protein</fullName>
    </submittedName>
</protein>
<organism evidence="1 2">
    <name type="scientific">Antarcticibacterium arcticum</name>
    <dbReference type="NCBI Taxonomy" id="2585771"/>
    <lineage>
        <taxon>Bacteria</taxon>
        <taxon>Pseudomonadati</taxon>
        <taxon>Bacteroidota</taxon>
        <taxon>Flavobacteriia</taxon>
        <taxon>Flavobacteriales</taxon>
        <taxon>Flavobacteriaceae</taxon>
        <taxon>Antarcticibacterium</taxon>
    </lineage>
</organism>
<dbReference type="AlphaFoldDB" id="A0A5B8YLV2"/>
<dbReference type="RefSeq" id="WP_146833115.1">
    <property type="nucleotide sequence ID" value="NZ_CP042476.1"/>
</dbReference>
<evidence type="ECO:0000313" key="1">
    <source>
        <dbReference type="EMBL" id="QED37623.1"/>
    </source>
</evidence>
<dbReference type="Gene3D" id="1.20.120.160">
    <property type="entry name" value="HPT domain"/>
    <property type="match status" value="1"/>
</dbReference>
<dbReference type="InterPro" id="IPR036641">
    <property type="entry name" value="HPT_dom_sf"/>
</dbReference>
<name>A0A5B8YLV2_9FLAO</name>
<gene>
    <name evidence="1" type="ORF">FK178_07740</name>
</gene>
<dbReference type="OrthoDB" id="7478530at2"/>
<dbReference type="KEGG" id="anp:FK178_07740"/>
<proteinExistence type="predicted"/>
<dbReference type="GO" id="GO:0000160">
    <property type="term" value="P:phosphorelay signal transduction system"/>
    <property type="evidence" value="ECO:0007669"/>
    <property type="project" value="InterPro"/>
</dbReference>
<keyword evidence="2" id="KW-1185">Reference proteome</keyword>
<dbReference type="SUPFAM" id="SSF47226">
    <property type="entry name" value="Histidine-containing phosphotransfer domain, HPT domain"/>
    <property type="match status" value="1"/>
</dbReference>